<dbReference type="InterPro" id="IPR001849">
    <property type="entry name" value="PH_domain"/>
</dbReference>
<dbReference type="InterPro" id="IPR026854">
    <property type="entry name" value="VPS13_N"/>
</dbReference>
<dbReference type="SUPFAM" id="SSF50729">
    <property type="entry name" value="PH domain-like"/>
    <property type="match status" value="1"/>
</dbReference>
<dbReference type="InterPro" id="IPR056748">
    <property type="entry name" value="VPS13-like_C"/>
</dbReference>
<dbReference type="PANTHER" id="PTHR16166">
    <property type="entry name" value="VACUOLAR PROTEIN SORTING-ASSOCIATED PROTEIN VPS13"/>
    <property type="match status" value="1"/>
</dbReference>
<reference evidence="6" key="2">
    <citation type="submission" date="2019-10" db="EMBL/GenBank/DDBJ databases">
        <title>A de novo genome assembly of a pear dwarfing rootstock.</title>
        <authorList>
            <person name="Wang F."/>
            <person name="Wang J."/>
            <person name="Li S."/>
            <person name="Zhang Y."/>
            <person name="Fang M."/>
            <person name="Ma L."/>
            <person name="Zhao Y."/>
            <person name="Jiang S."/>
        </authorList>
    </citation>
    <scope>NUCLEOTIDE SEQUENCE [LARGE SCALE GENOMIC DNA]</scope>
</reference>
<dbReference type="GO" id="GO:0006623">
    <property type="term" value="P:protein targeting to vacuole"/>
    <property type="evidence" value="ECO:0007669"/>
    <property type="project" value="TreeGrafter"/>
</dbReference>
<dbReference type="EMBL" id="SMOL01000231">
    <property type="protein sequence ID" value="KAB2622763.1"/>
    <property type="molecule type" value="Genomic_DNA"/>
</dbReference>
<gene>
    <name evidence="5" type="ORF">D8674_024945</name>
</gene>
<dbReference type="Proteomes" id="UP000327157">
    <property type="component" value="Chromosome 4"/>
</dbReference>
<name>A0A5N5H8A7_9ROSA</name>
<dbReference type="Pfam" id="PF00169">
    <property type="entry name" value="PH"/>
    <property type="match status" value="1"/>
</dbReference>
<dbReference type="InterPro" id="IPR009291">
    <property type="entry name" value="Vps62"/>
</dbReference>
<reference evidence="5 6" key="3">
    <citation type="submission" date="2019-11" db="EMBL/GenBank/DDBJ databases">
        <title>A de novo genome assembly of a pear dwarfing rootstock.</title>
        <authorList>
            <person name="Wang F."/>
            <person name="Wang J."/>
            <person name="Li S."/>
            <person name="Zhang Y."/>
            <person name="Fang M."/>
            <person name="Ma L."/>
            <person name="Zhao Y."/>
            <person name="Jiang S."/>
        </authorList>
    </citation>
    <scope>NUCLEOTIDE SEQUENCE [LARGE SCALE GENOMIC DNA]</scope>
    <source>
        <strain evidence="5">S2</strain>
        <tissue evidence="5">Leaf</tissue>
    </source>
</reference>
<evidence type="ECO:0000313" key="6">
    <source>
        <dbReference type="Proteomes" id="UP000327157"/>
    </source>
</evidence>
<keyword evidence="3" id="KW-0445">Lipid transport</keyword>
<keyword evidence="2" id="KW-0813">Transport</keyword>
<keyword evidence="6" id="KW-1185">Reference proteome</keyword>
<accession>A0A5N5H8A7</accession>
<dbReference type="PANTHER" id="PTHR16166:SF137">
    <property type="entry name" value="PLECKSTRIN HOMOLOGY (PH) DOMAIN-CONTAINING PROTEIN"/>
    <property type="match status" value="1"/>
</dbReference>
<dbReference type="InterPro" id="IPR026847">
    <property type="entry name" value="VPS13"/>
</dbReference>
<dbReference type="Pfam" id="PF06101">
    <property type="entry name" value="Vps62"/>
    <property type="match status" value="3"/>
</dbReference>
<dbReference type="InterPro" id="IPR009543">
    <property type="entry name" value="VPS13_VAB"/>
</dbReference>
<sequence length="4423" mass="494414">MLEDQVANLLQRYLGNYVRGLNKEALKISVWQGDVELKNMQLKPEALNALKLPVKVKAGFLGSVKLKVPWSRLGQDPVLVSLDRIFLLAEPETQVEGSTEDAVQEAKKNRIREMEMKLLERAQQLKSEMNTSWLGSLISTIIGNLKLSISNIHIRYEDFESNPGHPFSAGITLESLSAVTVDNNGMETFVTGGSLDRIQKSVQLDQLALYLDSDIAPWHVNKPWEDLLPSEWVQVFRFGTEYGKPADRLAKRHTYILEPVSGNAKYSKLRPNEFADSGQPLHKAAVNLDDVTLCLPKDGYRDALKLADNFAAFNQRLKYAHYRPHVSVKSDPRSWWKYAYRVVADQMKKASGRLSWDHVLKYASLRKRYISLYASLLRSDPSRVVVDDNQDIEELDRGLDIELILQWRMLAHKFVEQSLESDLDLRKQKAKKSWWSLGWGSQSEIDESEPFSFSEEDWKQLNSIIGYKESDDSLSVLSNGKEDALQTSLSICMKHNATKLIDESLECLAELSCEGLDCFIKLYPETKVFDMKLGSYKLSTPSGLLAESASAYDSLVGTFCYRPLNKNVDWSLVAKASPCYVTYLKDVIGQIIKFFRSNTAVSQTIALETAAAVQMTINGVKRTAQQQVNRALKDHSRFLLDLDIAAPKITIPTDFCPDNTHPTKLMLDLGKLVIGTKDSCEDGSQEELDLYLQFNLVLSDVSAFLVDGDYCWSQSPSKKSSSSANSNGVSLLPLFDKCGVNVKLQQIRLERPSYVSTRVAVRLPSLGFHFSPARYHRLMQIVKMFEKEDSEDSDLLYPWNEADFEGWLCLLTWKGLGNREAVWQRRYLCLVGPFLYVLESPSSKSYKQYIRLSGKHIYQVPPESVGGADLVLAVCDAARANAKVVEDANALILQCDSDDLKKTWQSRLQGAVYRSSGSAPVTGLTETSSESEDSVIELNSSEDLVDISKMERAFITGVLDELKVCFSYSCQHDQNFMKVLLTEERRLFEFRAIGGQVELSVRASDMFIGTVLKSLEIEDLVSGHRMPQPCYLARSFIGNAETNLTPGATGNQNLDGSDVILNEGDEFYEAPENLVDPETLLLKSPRFTRIAGLLPGNGLQATEKDIELDDQLDSFVKAQIVIYDQNSPLYHNIDMQVSVTLATLSFFCRRPTILAIMEFVNAITIEDESCESFSDSSSAAIVKHDISRDDAVDDPRPVTISEPSIKGLLGKGKSRVVFNLTLNMARAQIILMNEDESKLAVLSQDNLVTDIKVFPSSFSIKAALGNLRISDESLPSSHMYFWACDMRNPGGSSFVELVLTSFSVDEEDYEGYEFSLDGQLSEVRIVYLNRFIQEVASYFMGLVPNNSKGVVKLKDQVTNSEKLFTTSDFEGSPALKLDVSLRKPIILMPRKTDSPDYLKLDIVHITVRNTFKWFGGSRSEINAVHMEVLTVQVEDINLNVGTKAELGESIIQDVKGVSVVIRRSLRDLLHQIPSVEVVIKMEKLKAALSNREYQIITDCAQSNISETPHIIPPLNHESMISSSVDVEEHVTPQDPVGVESRNANEGAWVMMKVSVVIDLVELCLHTGVARDASLATVQVSGAWLLYKSNTLGEGFLSATLKGFAVLDDREGTEPEFRLAVGKPECVGSSPLDFVTHDGSQQISRAHDTELNDLTLVPSMLILDAKFSQLSTVVSLCIQRPQLLVALDFLLGVVEFFVPTISNTLSSEEVKNSVHGMDAVILDQSTYKQPSSEFSLSPLRPLIADDGRHDHFVYDGNGGTLYLKDRQGFNLSRSSTEPIIYIGDGKRLQFRNVVIKNGLYLDSCVSMGSNSSYSALKEDQVSLVGGNEDSNMNSSTEGVNNVPPQSIVADRSTEIVIELQLVGPELTFYNTSEDVGESLVLSNQLLHAQLDGFCRLVMKGDTMEMNANVLGLTMESNGITILEPFDTSVKYSNASGKTNIHLSVSDVFMNFSFSILRLFIAVEEDILAFLRTTSKKMTVVCSQFDKIGTIQNPYSDQIYAFWRPRAPPGFAVLGDYLTPLDKPPTKAVLAVNTNFARVKKPLSFKLIWPPLPSEGSSVDSVNDSDSIPNDVLSDGANCSIWFPEAPNEYVALGCVVSPGRTQPPLSSAFCILASLVSSSSLRDCIAISTNNLYQSNLAFWRVDNSVGTFLPAAPNTSSVMGTAYDLRHMIFGFSEAPDKSSNRFDVQDTSAQSHDVQSERLATVSSGRRYEAVASFQLIWWNQGSNSRKKLSIWRPVVPQGMVYFGDVAINGYEPPNTCIVLHETGDDKIFKAPLDFQLVGQVKKQRGTESISFWLPQAPPGFVPLGCIACKGTPKQSDFSSLRCIRSDMVTGDQFLDESVWDTSDAKLTRDSFSIWSAGNELGTFIVRGGFKKPPRRFALKLAESNVPSGSDDTVIDAEFRTFSAALFDDYSGLMVPLFNVSLSGIGFSLHGRTNYLNSTVSFSLAARSYNDKFEVWEPLIEPVDGVLRYQYDPSATTTASQLRLTSTRDLNLNVSVSNANMIIQAYASWNSLIHVHEYDRKREASSPTDDGRSAIDVHQKRNFYIIPQNKLGQDIFIRATELRGLANIIKMTPGDMRPVKVPVSKNMLDSHLQGKHFRKVRTMVTLIIVDGQFPQVGGLASPQYTVAIRLSPDANLPSGSLSHQQSARTCGSSSDHLSSELELVKWNEIFFFKVDDPDYYSVELIVTELGKGVRLGLFSAPLKQIAWIIHDNSYPYDSVNKWTWVELSSTDSAGYNGEKSCGKIRCAVLLSPISEAEISDHQTDDSGRKSGFIQISPSREGPWTTVRLNYAAPAACWRLGNDVVASEVHVKDGNRYVNIRSLVSVRNSTDFVLDLCLVSKVPMEDATLKNNTSALEGQVHLKKLQTDEFFETEKYSPGTGWICTTVQPSQEIVESAGSHQGVPAVELPLGWEWFDDWHLDMESVNTADGWVYAPDVESLKWPESYDPLRSGNYGRQRRWIRNRKQNDTHQEIYVGLLKPGDTVSLPLSGLAQPGMYVLRLRPSLRNSSEYSWSSVVDGSEQTEDSGKSNVCSGISVSSLTESEELLYCTQISGSSPSGSHKLWFCMSVQATEISKDIRSDPIQDWTLVIKSPLSISNFLPLAAEFSVFEMQDSGNFFACSRGVFFPGKSVNVYSADIRNPLFFSLLPQRGWLPINEAVLFSHPHEVPPKTISLRSSISGRIVQIVLEQNSDKERPLRAKIIRLYAPYWYSISRCPPLKLRLLDIKGKKHTRKVGNPFHSKKDDETILEEITEEEIYEGHTIASPLKFKLLGLALSIDQSGKEQFGPAKDLSPLGDMDGSLDLYAYDSEGNCMRIFITTKPCLYQSVPTKVISVRPYMTFTNRLGRDISIKLCSEDEPKILRASDSRVSFVHRESEGHDKLQVRLEDTDWSFPVQIVKEDTIYLVLRKHDGTRRFLRTEIRGYEEGSRFIVVFRLGSTRGPIRIENRTVSKTIRIRQSAFGEDAWIRLAPLSTTNFSWEDPYGQKIIEAEVDSASNGPWELDLERTGICYADEGLGLQFHVMEVGDIKVARFTDTTTSGTNLDLQIAGNWGHSHMQNTNQSNSASPVELIIEFGVVGISIVDHRPKEVSYFYFERVFVSYSTGYDGGTTARFKLILGLLQLDNQLPLTLMPVLLAPEMNSDMHYPVFKMTITVRKENSDGVQVYPYVYIRVTDKCWRLNIHEPIIWALVDFYNNLQLDRLPKSSSVTEVDPEIRIDLIDVSEVRLKVSLETAPAQRPHGVLGVWSPILSAVGNAFKIQVHLRRVMHKDRFMRKSSIASAIGNRIWRDLIHNPLHLIFSVDVLGMTSSTLASLSNGFAELSTDGQFLQLRSKQVTSRRITGVGDGIMQGTEALVQGVAFGVSGVLKKPVESARQNGVLGLVHGLGRAFLGVIVQPVSGALDFFSLTVDGIGASCSKCLEVFNSKTTFQRIRNPRAIHADAVLREYCEREAVGQMILYLAEAHRHFGCTELFKEPSKFAWSDYYEDHFVVPYQRIVLVTNKRVMLLQCLAPDKMDKKPCKIMWDVPWEELMAVELAKAGCNQPSHLILHLKNFRRSENFVQVIKCSVEEIEGNEPQAVRICSVVRKMWKASQSDMNCLILKVPSSQRHVYFSGSEADGREHRIPTKAITRLRDITSYNSALDGRFVKHSINFSKIWSSEQESRSRCTLCRKQVPEDGVICSIWRPICPDGYVSIGDIARIGSHPPNVAAVYRKIDRLFALPVGYDLVWRNCTDDYAAPVSIWHPRAPEGYVSPGCIAMAGFREPELDKVYCVSESLAEETEFEAQKVWSAPDSYPWAFFLPLQIKATGLIYQKISKNLKIKIYVLVILEMRSPGKPKVSAFHTDWNIEHVLQKASLSSLSILAVQFYPCINRYSKLQLSNHRGWSILSLGLALRIWGSRRALKWAVEFSKFHLCTLVCTKKKNIR</sequence>
<dbReference type="Pfam" id="PF25037">
    <property type="entry name" value="VPS13_C"/>
    <property type="match status" value="1"/>
</dbReference>
<dbReference type="SMART" id="SM00233">
    <property type="entry name" value="PH"/>
    <property type="match status" value="1"/>
</dbReference>
<dbReference type="CDD" id="cd00821">
    <property type="entry name" value="PH"/>
    <property type="match status" value="1"/>
</dbReference>
<dbReference type="PROSITE" id="PS50003">
    <property type="entry name" value="PH_DOMAIN"/>
    <property type="match status" value="1"/>
</dbReference>
<dbReference type="Pfam" id="PF25036">
    <property type="entry name" value="VPS13_VAB"/>
    <property type="match status" value="1"/>
</dbReference>
<comment type="similarity">
    <text evidence="1">Belongs to the VPS13 family.</text>
</comment>
<dbReference type="GO" id="GO:0045053">
    <property type="term" value="P:protein retention in Golgi apparatus"/>
    <property type="evidence" value="ECO:0007669"/>
    <property type="project" value="TreeGrafter"/>
</dbReference>
<evidence type="ECO:0000256" key="3">
    <source>
        <dbReference type="ARBA" id="ARBA00023055"/>
    </source>
</evidence>
<proteinExistence type="inferred from homology"/>
<reference evidence="5 6" key="1">
    <citation type="submission" date="2019-09" db="EMBL/GenBank/DDBJ databases">
        <authorList>
            <person name="Ou C."/>
        </authorList>
    </citation>
    <scope>NUCLEOTIDE SEQUENCE [LARGE SCALE GENOMIC DNA]</scope>
    <source>
        <strain evidence="5">S2</strain>
        <tissue evidence="5">Leaf</tissue>
    </source>
</reference>
<evidence type="ECO:0000259" key="4">
    <source>
        <dbReference type="PROSITE" id="PS50003"/>
    </source>
</evidence>
<organism evidence="5 6">
    <name type="scientific">Pyrus ussuriensis x Pyrus communis</name>
    <dbReference type="NCBI Taxonomy" id="2448454"/>
    <lineage>
        <taxon>Eukaryota</taxon>
        <taxon>Viridiplantae</taxon>
        <taxon>Streptophyta</taxon>
        <taxon>Embryophyta</taxon>
        <taxon>Tracheophyta</taxon>
        <taxon>Spermatophyta</taxon>
        <taxon>Magnoliopsida</taxon>
        <taxon>eudicotyledons</taxon>
        <taxon>Gunneridae</taxon>
        <taxon>Pentapetalae</taxon>
        <taxon>rosids</taxon>
        <taxon>fabids</taxon>
        <taxon>Rosales</taxon>
        <taxon>Rosaceae</taxon>
        <taxon>Amygdaloideae</taxon>
        <taxon>Maleae</taxon>
        <taxon>Pyrus</taxon>
    </lineage>
</organism>
<dbReference type="InterPro" id="IPR011993">
    <property type="entry name" value="PH-like_dom_sf"/>
</dbReference>
<dbReference type="OrthoDB" id="428159at2759"/>
<evidence type="ECO:0000256" key="2">
    <source>
        <dbReference type="ARBA" id="ARBA00022448"/>
    </source>
</evidence>
<evidence type="ECO:0000256" key="1">
    <source>
        <dbReference type="ARBA" id="ARBA00006545"/>
    </source>
</evidence>
<dbReference type="GO" id="GO:0006869">
    <property type="term" value="P:lipid transport"/>
    <property type="evidence" value="ECO:0007669"/>
    <property type="project" value="UniProtKB-KW"/>
</dbReference>
<feature type="domain" description="PH" evidence="4">
    <location>
        <begin position="801"/>
        <end position="913"/>
    </location>
</feature>
<protein>
    <recommendedName>
        <fullName evidence="4">PH domain-containing protein</fullName>
    </recommendedName>
</protein>
<dbReference type="Pfam" id="PF12624">
    <property type="entry name" value="VPS13_N"/>
    <property type="match status" value="1"/>
</dbReference>
<comment type="caution">
    <text evidence="5">The sequence shown here is derived from an EMBL/GenBank/DDBJ whole genome shotgun (WGS) entry which is preliminary data.</text>
</comment>
<dbReference type="Gene3D" id="2.30.29.30">
    <property type="entry name" value="Pleckstrin-homology domain (PH domain)/Phosphotyrosine-binding domain (PTB)"/>
    <property type="match status" value="1"/>
</dbReference>
<evidence type="ECO:0000313" key="5">
    <source>
        <dbReference type="EMBL" id="KAB2622763.1"/>
    </source>
</evidence>